<reference evidence="11 12" key="1">
    <citation type="journal article" date="2008" name="Proc. Natl. Acad. Sci. U.S.A.">
        <title>The genome of Cyanothece 51142, a unicellular diazotrophic cyanobacterium important in the marine nitrogen cycle.</title>
        <authorList>
            <person name="Welsh E.A."/>
            <person name="Liberton M."/>
            <person name="Stoeckel J."/>
            <person name="Loh T."/>
            <person name="Elvitigala T."/>
            <person name="Wang C."/>
            <person name="Wollam A."/>
            <person name="Fulton R.S."/>
            <person name="Clifton S.W."/>
            <person name="Jacobs J.M."/>
            <person name="Aurora R."/>
            <person name="Ghosh B.K."/>
            <person name="Sherman L.A."/>
            <person name="Smith R.D."/>
            <person name="Wilson R.K."/>
            <person name="Pakrasi H.B."/>
        </authorList>
    </citation>
    <scope>NUCLEOTIDE SEQUENCE [LARGE SCALE GENOMIC DNA]</scope>
    <source>
        <strain evidence="12">ATCC 51142 / BH68</strain>
    </source>
</reference>
<evidence type="ECO:0000256" key="7">
    <source>
        <dbReference type="ARBA" id="ARBA00023118"/>
    </source>
</evidence>
<name>B1WTX0_CROS5</name>
<keyword evidence="5" id="KW-0460">Magnesium</keyword>
<dbReference type="Proteomes" id="UP000001203">
    <property type="component" value="Chromosome circular"/>
</dbReference>
<dbReference type="InterPro" id="IPR000477">
    <property type="entry name" value="RT_dom"/>
</dbReference>
<feature type="domain" description="Reverse transcriptase" evidence="10">
    <location>
        <begin position="56"/>
        <end position="282"/>
    </location>
</feature>
<keyword evidence="7" id="KW-0051">Antiviral defense</keyword>
<dbReference type="EC" id="2.7.7.49" evidence="1"/>
<comment type="catalytic activity">
    <reaction evidence="9">
        <text>DNA(n) + a 2'-deoxyribonucleoside 5'-triphosphate = DNA(n+1) + diphosphate</text>
        <dbReference type="Rhea" id="RHEA:22508"/>
        <dbReference type="Rhea" id="RHEA-COMP:17339"/>
        <dbReference type="Rhea" id="RHEA-COMP:17340"/>
        <dbReference type="ChEBI" id="CHEBI:33019"/>
        <dbReference type="ChEBI" id="CHEBI:61560"/>
        <dbReference type="ChEBI" id="CHEBI:173112"/>
        <dbReference type="EC" id="2.7.7.49"/>
    </reaction>
</comment>
<dbReference type="PANTHER" id="PTHR34047:SF7">
    <property type="entry name" value="RNA-DIRECTED DNA POLYMERASE"/>
    <property type="match status" value="1"/>
</dbReference>
<dbReference type="InterPro" id="IPR051083">
    <property type="entry name" value="GrpII_Intron_Splice-Mob/Def"/>
</dbReference>
<dbReference type="STRING" id="43989.cce_1086"/>
<organism evidence="11 12">
    <name type="scientific">Crocosphaera subtropica (strain ATCC 51142 / BH68)</name>
    <name type="common">Cyanothece sp. (strain ATCC 51142)</name>
    <dbReference type="NCBI Taxonomy" id="43989"/>
    <lineage>
        <taxon>Bacteria</taxon>
        <taxon>Bacillati</taxon>
        <taxon>Cyanobacteriota</taxon>
        <taxon>Cyanophyceae</taxon>
        <taxon>Oscillatoriophycideae</taxon>
        <taxon>Chroococcales</taxon>
        <taxon>Aphanothecaceae</taxon>
        <taxon>Crocosphaera</taxon>
        <taxon>Crocosphaera subtropica</taxon>
    </lineage>
</organism>
<accession>B1WTX0</accession>
<dbReference type="GO" id="GO:0003964">
    <property type="term" value="F:RNA-directed DNA polymerase activity"/>
    <property type="evidence" value="ECO:0007669"/>
    <property type="project" value="UniProtKB-KW"/>
</dbReference>
<gene>
    <name evidence="11" type="ordered locus">cce_1086</name>
</gene>
<dbReference type="GO" id="GO:0003723">
    <property type="term" value="F:RNA binding"/>
    <property type="evidence" value="ECO:0007669"/>
    <property type="project" value="InterPro"/>
</dbReference>
<evidence type="ECO:0000256" key="3">
    <source>
        <dbReference type="ARBA" id="ARBA00022695"/>
    </source>
</evidence>
<protein>
    <recommendedName>
        <fullName evidence="1">RNA-directed DNA polymerase</fullName>
        <ecNumber evidence="1">2.7.7.49</ecNumber>
    </recommendedName>
</protein>
<evidence type="ECO:0000256" key="1">
    <source>
        <dbReference type="ARBA" id="ARBA00012493"/>
    </source>
</evidence>
<proteinExistence type="inferred from homology"/>
<evidence type="ECO:0000256" key="6">
    <source>
        <dbReference type="ARBA" id="ARBA00022918"/>
    </source>
</evidence>
<keyword evidence="4" id="KW-0479">Metal-binding</keyword>
<dbReference type="Pfam" id="PF00078">
    <property type="entry name" value="RVT_1"/>
    <property type="match status" value="1"/>
</dbReference>
<dbReference type="AlphaFoldDB" id="B1WTX0"/>
<keyword evidence="2" id="KW-0808">Transferase</keyword>
<dbReference type="EMBL" id="CP000806">
    <property type="protein sequence ID" value="ACB50436.1"/>
    <property type="molecule type" value="Genomic_DNA"/>
</dbReference>
<keyword evidence="6 11" id="KW-0695">RNA-directed DNA polymerase</keyword>
<evidence type="ECO:0000259" key="10">
    <source>
        <dbReference type="PROSITE" id="PS50878"/>
    </source>
</evidence>
<dbReference type="eggNOG" id="COG3344">
    <property type="taxonomic scope" value="Bacteria"/>
</dbReference>
<sequence length="612" mass="71738">MGNKLEYNAKYLAFLFLLTDMGTTSLDLPQEELKKHFEQLKTRQDVARLLQVSDYQLRYHLYIHPRDKAYTTFKIPKKSGGHRLITTPQTSLKIIQHKLNQVLSSVYQVKPSVHGFAIQKSIVTNAKIHLKQRYILNLEDQDFFPSINFGRVRGLFIAKPYNCTQEVATILAQICCYNNQLPQGAPTSPIISNMICARLDSQLQKLAKKYRCIYTRYADDITFSTSRFKFPHRLAYFSQDSETFVLADELITVIKDNGFSVNLSKLRLQNRYQRQEVTGIIVNEKLNVKRKYIRQVRAILHAWKKYGLENAEAEFYKGFNENNNNMKSRDCFRKMVQGKINFIGLVRGDTDHIYLKFLKQLKVLVPDLADDSKINFITSKLSEIKSSNNLHKAIIWTEGKTDIKHLKVAWKWLINKKIVDYFDLDYKDDLEPDKQGSSQLFDVCKQFCKEKRNIPLIAIFDRDEPNIIKKIHDDSQGFKDWDNGVYSFALPIPKHRQDVKEICIEHYYQDSEIKRTDKKNKRLFLSNEFHRESGRHLSKPQLTTTDNKFKSNQLKIIDGKVFDSDNNNVALPKDDFATYIYDKEEGFNDFDFTAFKEVFEIIEKILNRHYSQ</sequence>
<evidence type="ECO:0000313" key="11">
    <source>
        <dbReference type="EMBL" id="ACB50436.1"/>
    </source>
</evidence>
<evidence type="ECO:0000313" key="12">
    <source>
        <dbReference type="Proteomes" id="UP000001203"/>
    </source>
</evidence>
<evidence type="ECO:0000256" key="5">
    <source>
        <dbReference type="ARBA" id="ARBA00022842"/>
    </source>
</evidence>
<dbReference type="HOGENOM" id="CLU_034461_0_0_3"/>
<dbReference type="GO" id="GO:0046872">
    <property type="term" value="F:metal ion binding"/>
    <property type="evidence" value="ECO:0007669"/>
    <property type="project" value="UniProtKB-KW"/>
</dbReference>
<dbReference type="CDD" id="cd03487">
    <property type="entry name" value="RT_Bac_retron_II"/>
    <property type="match status" value="1"/>
</dbReference>
<dbReference type="SUPFAM" id="SSF56672">
    <property type="entry name" value="DNA/RNA polymerases"/>
    <property type="match status" value="1"/>
</dbReference>
<evidence type="ECO:0000256" key="9">
    <source>
        <dbReference type="ARBA" id="ARBA00048173"/>
    </source>
</evidence>
<dbReference type="PROSITE" id="PS50878">
    <property type="entry name" value="RT_POL"/>
    <property type="match status" value="1"/>
</dbReference>
<dbReference type="GO" id="GO:0051607">
    <property type="term" value="P:defense response to virus"/>
    <property type="evidence" value="ECO:0007669"/>
    <property type="project" value="UniProtKB-KW"/>
</dbReference>
<dbReference type="KEGG" id="cyt:cce_1086"/>
<evidence type="ECO:0000256" key="4">
    <source>
        <dbReference type="ARBA" id="ARBA00022723"/>
    </source>
</evidence>
<dbReference type="PRINTS" id="PR00866">
    <property type="entry name" value="RNADNAPOLMS"/>
</dbReference>
<evidence type="ECO:0000256" key="8">
    <source>
        <dbReference type="ARBA" id="ARBA00034120"/>
    </source>
</evidence>
<dbReference type="InterPro" id="IPR043502">
    <property type="entry name" value="DNA/RNA_pol_sf"/>
</dbReference>
<keyword evidence="12" id="KW-1185">Reference proteome</keyword>
<evidence type="ECO:0000256" key="2">
    <source>
        <dbReference type="ARBA" id="ARBA00022679"/>
    </source>
</evidence>
<dbReference type="PANTHER" id="PTHR34047">
    <property type="entry name" value="NUCLEAR INTRON MATURASE 1, MITOCHONDRIAL-RELATED"/>
    <property type="match status" value="1"/>
</dbReference>
<dbReference type="InterPro" id="IPR000123">
    <property type="entry name" value="Reverse_transcriptase_msDNA"/>
</dbReference>
<keyword evidence="3" id="KW-0548">Nucleotidyltransferase</keyword>
<comment type="similarity">
    <text evidence="8">Belongs to the bacterial reverse transcriptase family.</text>
</comment>